<dbReference type="Pfam" id="PF01749">
    <property type="entry name" value="IBB"/>
    <property type="match status" value="1"/>
</dbReference>
<keyword evidence="2" id="KW-0813">Transport</keyword>
<evidence type="ECO:0000313" key="6">
    <source>
        <dbReference type="Ensembl" id="ENSSRHP00000020899.1"/>
    </source>
</evidence>
<protein>
    <recommendedName>
        <fullName evidence="5">IBB domain-containing protein</fullName>
    </recommendedName>
</protein>
<dbReference type="GO" id="GO:0006606">
    <property type="term" value="P:protein import into nucleus"/>
    <property type="evidence" value="ECO:0007669"/>
    <property type="project" value="InterPro"/>
</dbReference>
<keyword evidence="7" id="KW-1185">Reference proteome</keyword>
<dbReference type="GO" id="GO:0048513">
    <property type="term" value="P:animal organ development"/>
    <property type="evidence" value="ECO:0007669"/>
    <property type="project" value="UniProtKB-ARBA"/>
</dbReference>
<dbReference type="SMART" id="SM00185">
    <property type="entry name" value="ARM"/>
    <property type="match status" value="1"/>
</dbReference>
<dbReference type="Pfam" id="PF00514">
    <property type="entry name" value="Arm"/>
    <property type="match status" value="1"/>
</dbReference>
<accession>A0A673H561</accession>
<name>A0A673H561_9TELE</name>
<sequence>MWSSLPFAKKDDQISIRRHVGYVLDHAVSPSEKQNQMAQSSQHWSIEEIVWGIHSQTLNHQLQATQATKKLLSREKSPPIDQIVDAGLVTKFAAWTLTKITSGTSEQTKAVVEVGAIPAFISLICSPHPHISKQAIWVLGNIAGEELYCLKICYMLFGDNIDVALV</sequence>
<dbReference type="InterPro" id="IPR000225">
    <property type="entry name" value="Armadillo"/>
</dbReference>
<evidence type="ECO:0000256" key="4">
    <source>
        <dbReference type="PROSITE-ProRule" id="PRU00259"/>
    </source>
</evidence>
<dbReference type="Ensembl" id="ENSSRHT00000021561.1">
    <property type="protein sequence ID" value="ENSSRHP00000020899.1"/>
    <property type="gene ID" value="ENSSRHG00000011150.1"/>
</dbReference>
<dbReference type="Proteomes" id="UP000472270">
    <property type="component" value="Unassembled WGS sequence"/>
</dbReference>
<dbReference type="PROSITE" id="PS50176">
    <property type="entry name" value="ARM_REPEAT"/>
    <property type="match status" value="1"/>
</dbReference>
<evidence type="ECO:0000256" key="3">
    <source>
        <dbReference type="ARBA" id="ARBA00022927"/>
    </source>
</evidence>
<dbReference type="InterPro" id="IPR002652">
    <property type="entry name" value="Importin-a_IBB"/>
</dbReference>
<dbReference type="InterPro" id="IPR011989">
    <property type="entry name" value="ARM-like"/>
</dbReference>
<keyword evidence="3" id="KW-0653">Protein transport</keyword>
<dbReference type="GO" id="GO:0061608">
    <property type="term" value="F:nuclear import signal receptor activity"/>
    <property type="evidence" value="ECO:0007669"/>
    <property type="project" value="InterPro"/>
</dbReference>
<feature type="domain" description="IBB" evidence="5">
    <location>
        <begin position="8"/>
        <end position="66"/>
    </location>
</feature>
<reference evidence="6" key="2">
    <citation type="submission" date="2025-09" db="UniProtKB">
        <authorList>
            <consortium name="Ensembl"/>
        </authorList>
    </citation>
    <scope>IDENTIFICATION</scope>
</reference>
<dbReference type="SUPFAM" id="SSF48371">
    <property type="entry name" value="ARM repeat"/>
    <property type="match status" value="1"/>
</dbReference>
<evidence type="ECO:0000256" key="1">
    <source>
        <dbReference type="ARBA" id="ARBA00010394"/>
    </source>
</evidence>
<dbReference type="AlphaFoldDB" id="A0A673H561"/>
<dbReference type="InterPro" id="IPR016024">
    <property type="entry name" value="ARM-type_fold"/>
</dbReference>
<dbReference type="PANTHER" id="PTHR23316">
    <property type="entry name" value="IMPORTIN ALPHA"/>
    <property type="match status" value="1"/>
</dbReference>
<reference evidence="6" key="1">
    <citation type="submission" date="2025-08" db="UniProtKB">
        <authorList>
            <consortium name="Ensembl"/>
        </authorList>
    </citation>
    <scope>IDENTIFICATION</scope>
</reference>
<evidence type="ECO:0000259" key="5">
    <source>
        <dbReference type="Pfam" id="PF01749"/>
    </source>
</evidence>
<organism evidence="6 7">
    <name type="scientific">Sinocyclocheilus rhinocerous</name>
    <dbReference type="NCBI Taxonomy" id="307959"/>
    <lineage>
        <taxon>Eukaryota</taxon>
        <taxon>Metazoa</taxon>
        <taxon>Chordata</taxon>
        <taxon>Craniata</taxon>
        <taxon>Vertebrata</taxon>
        <taxon>Euteleostomi</taxon>
        <taxon>Actinopterygii</taxon>
        <taxon>Neopterygii</taxon>
        <taxon>Teleostei</taxon>
        <taxon>Ostariophysi</taxon>
        <taxon>Cypriniformes</taxon>
        <taxon>Cyprinidae</taxon>
        <taxon>Cyprininae</taxon>
        <taxon>Sinocyclocheilus</taxon>
    </lineage>
</organism>
<comment type="similarity">
    <text evidence="1">Belongs to the importin alpha family.</text>
</comment>
<evidence type="ECO:0000256" key="2">
    <source>
        <dbReference type="ARBA" id="ARBA00022448"/>
    </source>
</evidence>
<feature type="repeat" description="ARM" evidence="4">
    <location>
        <begin position="115"/>
        <end position="143"/>
    </location>
</feature>
<proteinExistence type="inferred from homology"/>
<evidence type="ECO:0000313" key="7">
    <source>
        <dbReference type="Proteomes" id="UP000472270"/>
    </source>
</evidence>
<dbReference type="Gene3D" id="1.25.10.10">
    <property type="entry name" value="Leucine-rich Repeat Variant"/>
    <property type="match status" value="1"/>
</dbReference>